<dbReference type="GO" id="GO:0034704">
    <property type="term" value="C:calcium channel complex"/>
    <property type="evidence" value="ECO:0007669"/>
    <property type="project" value="TreeGrafter"/>
</dbReference>
<keyword evidence="6" id="KW-0677">Repeat</keyword>
<evidence type="ECO:0000256" key="6">
    <source>
        <dbReference type="ARBA" id="ARBA00022737"/>
    </source>
</evidence>
<dbReference type="Gene3D" id="6.20.350.10">
    <property type="match status" value="1"/>
</dbReference>
<dbReference type="CDD" id="cd12879">
    <property type="entry name" value="SPRY3_RyR"/>
    <property type="match status" value="1"/>
</dbReference>
<dbReference type="PANTHER" id="PTHR46399">
    <property type="entry name" value="B30.2/SPRY DOMAIN-CONTAINING PROTEIN"/>
    <property type="match status" value="1"/>
</dbReference>
<keyword evidence="11 15" id="KW-0472">Membrane</keyword>
<dbReference type="FunFam" id="2.80.10.50:FF:000006">
    <property type="entry name" value="Ryanodine receptor 2 (Cardiac)"/>
    <property type="match status" value="1"/>
</dbReference>
<dbReference type="PROSITE" id="PS50222">
    <property type="entry name" value="EF_HAND_2"/>
    <property type="match status" value="1"/>
</dbReference>
<dbReference type="SUPFAM" id="SSF49899">
    <property type="entry name" value="Concanavalin A-like lectins/glucanases"/>
    <property type="match status" value="2"/>
</dbReference>
<dbReference type="FunFam" id="1.10.287.70:FF:000017">
    <property type="entry name" value="ryanodine receptor isoform X2"/>
    <property type="match status" value="1"/>
</dbReference>
<feature type="transmembrane region" description="Helical" evidence="15">
    <location>
        <begin position="4388"/>
        <end position="4411"/>
    </location>
</feature>
<dbReference type="Pfam" id="PF08454">
    <property type="entry name" value="RIH_assoc"/>
    <property type="match status" value="1"/>
</dbReference>
<dbReference type="InterPro" id="IPR011992">
    <property type="entry name" value="EF-hand-dom_pair"/>
</dbReference>
<evidence type="ECO:0000256" key="5">
    <source>
        <dbReference type="ARBA" id="ARBA00022692"/>
    </source>
</evidence>
<dbReference type="SMART" id="SM00449">
    <property type="entry name" value="SPRY"/>
    <property type="match status" value="3"/>
</dbReference>
<evidence type="ECO:0000256" key="2">
    <source>
        <dbReference type="ARBA" id="ARBA00022448"/>
    </source>
</evidence>
<dbReference type="InterPro" id="IPR002048">
    <property type="entry name" value="EF_hand_dom"/>
</dbReference>
<dbReference type="GO" id="GO:0005790">
    <property type="term" value="C:smooth endoplasmic reticulum"/>
    <property type="evidence" value="ECO:0007669"/>
    <property type="project" value="TreeGrafter"/>
</dbReference>
<dbReference type="Pfam" id="PF06459">
    <property type="entry name" value="RR_TM4-6"/>
    <property type="match status" value="1"/>
</dbReference>
<reference evidence="19" key="1">
    <citation type="submission" date="2025-08" db="UniProtKB">
        <authorList>
            <consortium name="Ensembl"/>
        </authorList>
    </citation>
    <scope>IDENTIFICATION</scope>
</reference>
<dbReference type="Pfam" id="PF02026">
    <property type="entry name" value="RyR"/>
    <property type="match status" value="4"/>
</dbReference>
<dbReference type="SMART" id="SM00472">
    <property type="entry name" value="MIR"/>
    <property type="match status" value="3"/>
</dbReference>
<dbReference type="InterPro" id="IPR001870">
    <property type="entry name" value="B30.2/SPRY"/>
</dbReference>
<organism evidence="19 20">
    <name type="scientific">Eptatretus burgeri</name>
    <name type="common">Inshore hagfish</name>
    <dbReference type="NCBI Taxonomy" id="7764"/>
    <lineage>
        <taxon>Eukaryota</taxon>
        <taxon>Metazoa</taxon>
        <taxon>Chordata</taxon>
        <taxon>Craniata</taxon>
        <taxon>Vertebrata</taxon>
        <taxon>Cyclostomata</taxon>
        <taxon>Myxini</taxon>
        <taxon>Myxiniformes</taxon>
        <taxon>Myxinidae</taxon>
        <taxon>Eptatretinae</taxon>
        <taxon>Eptatretus</taxon>
    </lineage>
</organism>
<dbReference type="CDD" id="cd12878">
    <property type="entry name" value="SPRY2_RyR"/>
    <property type="match status" value="1"/>
</dbReference>
<dbReference type="Pfam" id="PF08709">
    <property type="entry name" value="Ins145_P3_rec"/>
    <property type="match status" value="1"/>
</dbReference>
<evidence type="ECO:0000256" key="3">
    <source>
        <dbReference type="ARBA" id="ARBA00022568"/>
    </source>
</evidence>
<dbReference type="Pfam" id="PF00520">
    <property type="entry name" value="Ion_trans"/>
    <property type="match status" value="1"/>
</dbReference>
<accession>A0A8C4NJ27</accession>
<evidence type="ECO:0000256" key="14">
    <source>
        <dbReference type="ARBA" id="ARBA00036634"/>
    </source>
</evidence>
<dbReference type="InterPro" id="IPR005821">
    <property type="entry name" value="Ion_trans_dom"/>
</dbReference>
<evidence type="ECO:0000256" key="10">
    <source>
        <dbReference type="ARBA" id="ARBA00023065"/>
    </source>
</evidence>
<feature type="domain" description="MIR" evidence="18">
    <location>
        <begin position="246"/>
        <end position="309"/>
    </location>
</feature>
<sequence>RAEGGKTGEETDDEVVLQCTAAKLKDPIKVCLAAEGFGNRLCFLEPTSNSRNVPPDLSICIFVLEQSLSVRALQEMLSSNEEMEEGVSGGHRTLLYGHAILLRHSYSAMYLGCLSTSRSSTDKLAFDVGLQVDASGEACWWTIHPASKQRSEGEKVRVGDDVILVSVSSERYLHLSYTSSGLHVDASFQQTLWRVTPTSSGSELAQGVLLIPLFLSNSTVHYEAGAVCSHARSFWRLETLRVSWSGNHVRWGQPFRLRHVTTGLYLGLGDDRVLRLVDRKQANVPSTAFCFRLSKEKLDSGSKRDIDGMGPPEIKYGESACIVQHVDTGLWLTYQALDSKSARLGIQIRKAILHAEGHMDDGLMLSRSRAEDSRTARIIRSTTGLFNTFNSGSHRSLLPAALPFDALRQSLQDLIIYFRPPLDILPHEEKQTHLRSLRNRQNLFQEESMITLVRDCIDRLNQYNSAAHFTEAVNEEAGEAWKEILNALYALLAALIRGNHGTCAQFSHSLDWLISKLDRLEASSGILEVLHCVLLESPEALNIIKEGHIKSIIYLLDKHGRNHKILDVLNSLCVCNGVAVRANQNLICENLLSSRDLLLQTRLVNDVTRCVWASGSSQYRRWYYELVVDHAEPFVTYEATHLRVGWATNEGYAPYPGGGEGWGGSGVGDDLYSYGFDGLYLWSGRVARFVAWPGQHTLTAEDVVSCCLDLNIPSISFRINGQPVQGMFENFNTDGLFFPVVSFSAGIKVRFLLGGRHGEFRFLPPPGYAPCYEALLPKERMRIEPIKEYKLDHEGVRDLLGPTYSLRQDAFTPIPVDTTQVVLPPQMERIRDKLAENIHELWATTKVEMGWTYGLARDDHNLIHPCLLDFHKLPEQERNYNLQMSTETLKTLLALGCHVGIGDDHAEEKLKRLKLPRNYLMTNNYKPAPFDLNHVKLTATQEALVDKLAENAHNVWARDRIRQGWTYGIQQDLKNRRNPRLIPYALLDDRTKKSNKDSLREAVRTLMGCGYVIEPPDPDPGNGSIHECRIFRAEKSYAVMAGKWYFEFEAVTEGDMRVGWARPGCLPDRDLGSDDQAFVFDGFKAQRWHQGMEHFGRAWQCGDIVGCLVDLSDRCMMFTLNGEVLLNDLGSEFTFRDFEIGEAGFIPICSIGMSQVGRLNFGRNAKGFKFFTICGLQEGYEPFAVNMNRDVPMWYTKRLPQFIPVQDDHEHYEVIRIDGTVDSPPCLKVLHRTFGTQKSNTDLAFFRLSMPVQCHEDYKPQLVHATTWKRLQPAAGSTHSTTRPNSYYYSMRIFPGQDPNNVWVGWVTPDFHQYGKTVDLEKVRTVTVTLGDSKGKVHESIKRSNCFMVWCGEVAPQGQGRNLTSIEMGCLVDIGSGLLTFSANGKEMNTYFQVEPNTKLFPAVFVQPTNANVFQFELGRIKNVMSLSAGMFKSERQNPTPQCPPRLSLQMMTPVLWSRVPNRFLRSEVFRDGERQGWAVQCTDPLIMMALHFPEENRCIDILELSEQKDLLTFQVFTLRLYSALCALGNSRVAHALCSHVPENQFLYTIESEFLPGPLRSVFYELLIDIHLQMYATVRATMSNEFIVPMTEETRYITLFPENISGEGLPGVGVVTSLRPRMQTSKISFVHLLKGVYLDSPDFPLDILRTKVLKMLTEAVCAGGWHIRDHIGGNIEHHLVPLLRMVHTLLEMNAFDDADVRNILLLIDPDVFGETTSRVDKVKKKEEGVVEKKEEAEEEASSDGLLYMKLVEPVKLQMCRILSFLCECHLRHRIEALVAFSDAFVAEVQANQKFRYDEVMQALNMSAALTARKTKEFRSPPQDQVNLLLNFKNMEQGEMSPCPPSVQGDLINFHHGLLVHCGLELEEKEDAEGEQPSSLRERLVRLVEWVKNLRKNEKQGSEEKQEQQKKKPRTLHELISNTMIRWAQESLVEDPELVRCMFSLLHRQYDGVGELMRALPKTYTISSASVEDTMGLLGSLGQIRSLLRVRMGTEEEQLMIRGIGNIMNNRLFYQHPNLMRALGMHETVMEVMVNVLGGGENQITFPVMVANCCRFLCYFCRISRQNQKAVFEHLGYLLENSSFGLGNQAPGMKGSTPLDVAAASVMDNNELALALTETDLEKVMKYLAACGLQSSPALLARGWPDIGWNPLEAERFLDFLRFAVFVNGAIKLTPNVVVRLLIRRPECFGPALRGEGGNGLLAAIEEAVKIAEEPTKTLPPTGKQVESSRRMIHVGHAILSFYGALIDLLARCAPEMHLIQAGKGEALRIRAILRSLVPLEDLEGVINIPFHFPEEDKDGTMNEPKMPAGLCPDHKAPIVLFLDRVYGIDSLDFLVHLLDIGFLPDLRAASSLDSPALSHTDMALAMFRYLSSAVFPLITKCAPLINCTEHHASLLDSTLHTVYKLSKGRSLTKAQRDSVEDCLLAMSRQMRPSMMQHLLRRLSFDVPQLNEHAKMPLKLLTIHYERCWRYYCLPGGWSGFGTASEEELHLTRKLFWGIFDSLAQQVCSHHKLFKLALPCLSAIAGALPPDYMESQYMAALEKQAAVDTEGNFDPRPVDTISILIPEKFDGVTNKYAEHTHDKWAMEKVRFFLLLFLFLEKETYRWPIKESVKTMLALGWMIERSRDADAMATQMKAQASQVRVKSVLSMAEQLAENYHNTWAKNKKIELDGKGGGTHPLLVPYDTLTAKEKAKDREKAQELLKFFQMNGYAITRGMKDIELDATSIEKRFAYGFVQKLIEYVNNAYEFIALLAISKDQRSSNEQELKFFAKVVLPLIDQYFHNHRQYFLSTPARPMPGGSNASPREKEMVVSLFCRLAGLIRQRISTFAVILYIIKVLRCFLLSRTVIKSGPETIRAAMRSFFDYASEDLEHTSEGVRLGRGSLTRTQLRAMGQNICYTTTALLPILTSFFKHIAQYQFGTVLIVDDVQSSCYKIMSCLYMMATSKNMFMERHRPAVGECVAGLAGAFPVAFLEPELNKNNPYSVYVTKTPRERAMLLLPSKVEDACPGMPHLEQVLVDIRQLAESGARYTEMPHVIEVTLPMLCNYLLHWWDHGPDIRNDPERPNCTSVTTTHMNALLGHVLRIISSNLGMEEAAWMKRIAVFAQPIISKARPELLKSHFIPTMEKLKKKAHKIVSEEERLRAQAAGDMSDAELTLLDEFAILARDLYAFYPLLVRFVDINRSKWLKEPNSDAEKLFRMVADVFIYWSRSHNFKREEQNFVVQNEINNMSFLISSDSKNKMSKVSGRVEGERKKSKHRGERYSMQTSLIVAALKRLLPIGLNVCGPGDQELITLAKSRFSLKYSEEEVKDYIENNLHSESKLDDPSIRWQISLYKELPGKSGETSNPAKTVDRVVEISAVLFYLEHVEHPSRTRKAVWHKLLSKQRKRAVVACFRMAPLYNLPREDEEEEEEETETHPDPLHQLILQFSRTALTEKTYAMTRTSTSWPVIYSTQEKEVAKQQLLYQQARLHDRGSAEMVLQMIGASKGEKSPMVKSTLKLGISLLNGGNNTVQNKMLDYLKEKKDVSFFQSLAGLMQTCSALDLNAFERQNKAEGLGMVTEEGSGDKVMRDDEFTCDLFRFLQLLCEGHNDDFQDYLRTQVGNNTTINIVISTVDYLLRLQESISDFYWYYSGKDLIDERGQRNFSKAMTVAKQVFNSITEYIQGPCTGNQKSLAHSRLWDAVVGFLHVFAHLQMKLAQDSGQLNLLKELLDLQKDMIVMLLSMLEGNVVNGMIGKQMVDMLVESSNNVIMIIKFFEMFLRLKEITSSEAFLDYDPERKGKISKRDFQRAMDCQKAYTPSEVQFLLSCTEIDETEMLNYEEFSERFHDTSKDIGFSLAVLLTNLSEHMPNDSRLKGFLEQSESLLNNFIPFLGRIEIFGSGKRIERIYFEIPEATRNQWEMPQVKESKRQFIFDVVNEGGEKEKMELFVNFCEDTIFEMQIAAKISDEDEDEASETEEEPEGEEVKNYFFENMGQMLAAGLFTTLVWLFHVAYGTCRGVLRVATGHAFGEDLVENMKQLTVSDLLAGIPDPTQDEVSTIFALPPLDLLLQNSLARNFYTLRMLALFIAFAINFILLFYKVQYNKQINRVNGDFEEEPQMLYVLEESTGYMAPTLLCLSIMHTVIAFLTIIGYYCLKVPLVVFKREKELARKLEFDGLYITEQPEDDDIRGQWDRLVINTAFSTDLLPLFSRKVMEKYGDFYGRDRMREFLGLDKGALDYSGEISSKEPQESILTTIIHYIDFKYQIWKLGVVFTDNTFIYLAWYMTMSMLGHFSYFFFAAHLLDIAMGVKTLRTILSSVTHNGKQLMLTVGLLAVIVYLYTVVAFIFFRKFYNKSEDEDEPDMKCDDMLTCYIFHLYVGVRAGGGIGDEIEDPAGDDYEVYRMMFDITFFFFIIVILLAIIQGLIIDAFGELRDQQEQVKEDMEVSENQGYLLLVNWFM</sequence>
<keyword evidence="7" id="KW-0106">Calcium</keyword>
<dbReference type="PROSITE" id="PS50188">
    <property type="entry name" value="B302_SPRY"/>
    <property type="match status" value="3"/>
</dbReference>
<name>A0A8C4NJ27_EPTBU</name>
<keyword evidence="4" id="KW-0107">Calcium channel</keyword>
<dbReference type="Pfam" id="PF01365">
    <property type="entry name" value="RYDR_ITPR"/>
    <property type="match status" value="2"/>
</dbReference>
<evidence type="ECO:0000256" key="4">
    <source>
        <dbReference type="ARBA" id="ARBA00022673"/>
    </source>
</evidence>
<evidence type="ECO:0000256" key="15">
    <source>
        <dbReference type="SAM" id="Phobius"/>
    </source>
</evidence>
<dbReference type="Ensembl" id="ENSEBUT00000008037.1">
    <property type="protein sequence ID" value="ENSEBUP00000007551.1"/>
    <property type="gene ID" value="ENSEBUG00000004756.1"/>
</dbReference>
<dbReference type="GeneTree" id="ENSGT00940000154906"/>
<dbReference type="OMA" id="HECRIFR"/>
<dbReference type="PROSITE" id="PS50919">
    <property type="entry name" value="MIR"/>
    <property type="match status" value="3"/>
</dbReference>
<evidence type="ECO:0000256" key="12">
    <source>
        <dbReference type="ARBA" id="ARBA00023286"/>
    </source>
</evidence>
<dbReference type="FunFam" id="2.60.120.920:FF:000003">
    <property type="entry name" value="ryanodine receptor isoform X2"/>
    <property type="match status" value="1"/>
</dbReference>
<evidence type="ECO:0000256" key="8">
    <source>
        <dbReference type="ARBA" id="ARBA00022951"/>
    </source>
</evidence>
<dbReference type="InterPro" id="IPR013662">
    <property type="entry name" value="RIH_assoc-dom"/>
</dbReference>
<keyword evidence="12" id="KW-1071">Ligand-gated ion channel</keyword>
<dbReference type="Proteomes" id="UP000694388">
    <property type="component" value="Unplaced"/>
</dbReference>
<dbReference type="CDD" id="cd12877">
    <property type="entry name" value="SPRY1_RyR"/>
    <property type="match status" value="1"/>
</dbReference>
<feature type="transmembrane region" description="Helical" evidence="15">
    <location>
        <begin position="3974"/>
        <end position="3994"/>
    </location>
</feature>
<keyword evidence="10" id="KW-0406">Ion transport</keyword>
<feature type="domain" description="MIR" evidence="18">
    <location>
        <begin position="91"/>
        <end position="146"/>
    </location>
</feature>
<dbReference type="InterPro" id="IPR035762">
    <property type="entry name" value="SPRY3_RyR"/>
</dbReference>
<dbReference type="GO" id="GO:0006874">
    <property type="term" value="P:intracellular calcium ion homeostasis"/>
    <property type="evidence" value="ECO:0007669"/>
    <property type="project" value="InterPro"/>
</dbReference>
<keyword evidence="2" id="KW-0813">Transport</keyword>
<evidence type="ECO:0000256" key="9">
    <source>
        <dbReference type="ARBA" id="ARBA00022989"/>
    </source>
</evidence>
<evidence type="ECO:0000313" key="20">
    <source>
        <dbReference type="Proteomes" id="UP000694388"/>
    </source>
</evidence>
<keyword evidence="20" id="KW-1185">Reference proteome</keyword>
<dbReference type="GO" id="GO:0033017">
    <property type="term" value="C:sarcoplasmic reticulum membrane"/>
    <property type="evidence" value="ECO:0007669"/>
    <property type="project" value="UniProtKB-SubCell"/>
</dbReference>
<evidence type="ECO:0000313" key="19">
    <source>
        <dbReference type="Ensembl" id="ENSEBUP00000007551.1"/>
    </source>
</evidence>
<dbReference type="Gene3D" id="1.10.490.160">
    <property type="match status" value="3"/>
</dbReference>
<dbReference type="SUPFAM" id="SSF100909">
    <property type="entry name" value="IP3 receptor type 1 binding core, domain 2"/>
    <property type="match status" value="1"/>
</dbReference>
<keyword evidence="3" id="KW-0109">Calcium transport</keyword>
<dbReference type="InterPro" id="IPR035764">
    <property type="entry name" value="SPRY2_RyR"/>
</dbReference>
<dbReference type="InterPro" id="IPR035910">
    <property type="entry name" value="RyR/IP3R_RIH_dom_sf"/>
</dbReference>
<evidence type="ECO:0000259" key="18">
    <source>
        <dbReference type="PROSITE" id="PS50919"/>
    </source>
</evidence>
<dbReference type="InterPro" id="IPR035761">
    <property type="entry name" value="SPRY1_RyR"/>
</dbReference>
<dbReference type="InterPro" id="IPR036300">
    <property type="entry name" value="MIR_dom_sf"/>
</dbReference>
<dbReference type="InterPro" id="IPR013333">
    <property type="entry name" value="Ryan_recept"/>
</dbReference>
<dbReference type="Gene3D" id="1.25.10.30">
    <property type="entry name" value="IP3 receptor type 1 binding core, RIH domain"/>
    <property type="match status" value="1"/>
</dbReference>
<dbReference type="Pfam" id="PF21119">
    <property type="entry name" value="RYDR_Jsol"/>
    <property type="match status" value="1"/>
</dbReference>
<comment type="catalytic activity">
    <reaction evidence="14">
        <text>Ca(2+)(in) = Ca(2+)(out)</text>
        <dbReference type="Rhea" id="RHEA:29671"/>
        <dbReference type="ChEBI" id="CHEBI:29108"/>
    </reaction>
</comment>
<protein>
    <submittedName>
        <fullName evidence="19">Ryanodine receptor 2</fullName>
    </submittedName>
</protein>
<feature type="transmembrane region" description="Helical" evidence="15">
    <location>
        <begin position="4307"/>
        <end position="4329"/>
    </location>
</feature>
<dbReference type="PANTHER" id="PTHR46399:SF7">
    <property type="entry name" value="RYANODINE RECEPTOR 2"/>
    <property type="match status" value="1"/>
</dbReference>
<feature type="transmembrane region" description="Helical" evidence="15">
    <location>
        <begin position="4110"/>
        <end position="4136"/>
    </location>
</feature>
<comment type="subcellular location">
    <subcellularLocation>
        <location evidence="1">Sarcoplasmic reticulum membrane</location>
        <topology evidence="1">Multi-pass membrane protein</topology>
    </subcellularLocation>
</comment>
<evidence type="ECO:0000256" key="1">
    <source>
        <dbReference type="ARBA" id="ARBA00004326"/>
    </source>
</evidence>
<dbReference type="InterPro" id="IPR000699">
    <property type="entry name" value="RIH_dom"/>
</dbReference>
<dbReference type="InterPro" id="IPR003877">
    <property type="entry name" value="SPRY_dom"/>
</dbReference>
<dbReference type="GO" id="GO:0006941">
    <property type="term" value="P:striated muscle contraction"/>
    <property type="evidence" value="ECO:0007669"/>
    <property type="project" value="TreeGrafter"/>
</dbReference>
<feature type="domain" description="B30.2/SPRY" evidence="16">
    <location>
        <begin position="966"/>
        <end position="1166"/>
    </location>
</feature>
<dbReference type="InterPro" id="IPR014821">
    <property type="entry name" value="Ins145_P3_rcpt"/>
</dbReference>
<proteinExistence type="predicted"/>
<feature type="domain" description="B30.2/SPRY" evidence="16">
    <location>
        <begin position="1212"/>
        <end position="1423"/>
    </location>
</feature>
<dbReference type="FunFam" id="2.60.120.920:FF:000002">
    <property type="entry name" value="ryanodine receptor isoform X2"/>
    <property type="match status" value="1"/>
</dbReference>
<dbReference type="Gene3D" id="1.10.287.70">
    <property type="match status" value="1"/>
</dbReference>
<dbReference type="FunFam" id="1.10.490.160:FF:000003">
    <property type="entry name" value="Ryanodine receptor, isoform E"/>
    <property type="match status" value="1"/>
</dbReference>
<feature type="transmembrane region" description="Helical" evidence="15">
    <location>
        <begin position="4259"/>
        <end position="4279"/>
    </location>
</feature>
<evidence type="ECO:0000256" key="7">
    <source>
        <dbReference type="ARBA" id="ARBA00022837"/>
    </source>
</evidence>
<feature type="transmembrane region" description="Helical" evidence="15">
    <location>
        <begin position="4059"/>
        <end position="4079"/>
    </location>
</feature>
<dbReference type="InterPro" id="IPR015925">
    <property type="entry name" value="Ryanodine_IP3_receptor"/>
</dbReference>
<dbReference type="InterPro" id="IPR003032">
    <property type="entry name" value="Ryanodine_rcpt"/>
</dbReference>
<feature type="domain" description="MIR" evidence="18">
    <location>
        <begin position="153"/>
        <end position="198"/>
    </location>
</feature>
<dbReference type="InterPro" id="IPR009460">
    <property type="entry name" value="Ryanrecept_TM4-6"/>
</dbReference>
<reference evidence="19" key="2">
    <citation type="submission" date="2025-09" db="UniProtKB">
        <authorList>
            <consortium name="Ensembl"/>
        </authorList>
    </citation>
    <scope>IDENTIFICATION</scope>
</reference>
<dbReference type="Pfam" id="PF02815">
    <property type="entry name" value="MIR"/>
    <property type="match status" value="1"/>
</dbReference>
<dbReference type="InterPro" id="IPR016093">
    <property type="entry name" value="MIR_motif"/>
</dbReference>
<dbReference type="GO" id="GO:0014808">
    <property type="term" value="P:release of sequestered calcium ion into cytosol by sarcoplasmic reticulum"/>
    <property type="evidence" value="ECO:0007669"/>
    <property type="project" value="TreeGrafter"/>
</dbReference>
<dbReference type="GO" id="GO:0005509">
    <property type="term" value="F:calcium ion binding"/>
    <property type="evidence" value="ECO:0007669"/>
    <property type="project" value="InterPro"/>
</dbReference>
<dbReference type="Gene3D" id="1.10.238.10">
    <property type="entry name" value="EF-hand"/>
    <property type="match status" value="1"/>
</dbReference>
<dbReference type="InterPro" id="IPR013320">
    <property type="entry name" value="ConA-like_dom_sf"/>
</dbReference>
<dbReference type="GO" id="GO:0005219">
    <property type="term" value="F:ryanodine-sensitive calcium-release channel activity"/>
    <property type="evidence" value="ECO:0007669"/>
    <property type="project" value="InterPro"/>
</dbReference>
<keyword evidence="8" id="KW-0703">Sarcoplasmic reticulum</keyword>
<dbReference type="PRINTS" id="PR00795">
    <property type="entry name" value="RYANODINER"/>
</dbReference>
<keyword evidence="9 15" id="KW-1133">Transmembrane helix</keyword>
<dbReference type="SUPFAM" id="SSF47473">
    <property type="entry name" value="EF-hand"/>
    <property type="match status" value="1"/>
</dbReference>
<keyword evidence="13" id="KW-0407">Ion channel</keyword>
<keyword evidence="5 15" id="KW-0812">Transmembrane</keyword>
<dbReference type="InterPro" id="IPR048581">
    <property type="entry name" value="RYDR_Jsol"/>
</dbReference>
<dbReference type="FunFam" id="2.60.120.920:FF:000012">
    <property type="entry name" value="Ryanodine receptor 2 (Cardiac)"/>
    <property type="match status" value="1"/>
</dbReference>
<evidence type="ECO:0000256" key="11">
    <source>
        <dbReference type="ARBA" id="ARBA00023136"/>
    </source>
</evidence>
<dbReference type="Pfam" id="PF00622">
    <property type="entry name" value="SPRY"/>
    <property type="match status" value="3"/>
</dbReference>
<feature type="domain" description="B30.2/SPRY" evidence="16">
    <location>
        <begin position="547"/>
        <end position="758"/>
    </location>
</feature>
<dbReference type="InterPro" id="IPR043136">
    <property type="entry name" value="B30.2/SPRY_sf"/>
</dbReference>
<dbReference type="GO" id="GO:0030018">
    <property type="term" value="C:Z disc"/>
    <property type="evidence" value="ECO:0007669"/>
    <property type="project" value="TreeGrafter"/>
</dbReference>
<dbReference type="SUPFAM" id="SSF82109">
    <property type="entry name" value="MIR domain"/>
    <property type="match status" value="2"/>
</dbReference>
<evidence type="ECO:0000259" key="17">
    <source>
        <dbReference type="PROSITE" id="PS50222"/>
    </source>
</evidence>
<dbReference type="GO" id="GO:0042383">
    <property type="term" value="C:sarcolemma"/>
    <property type="evidence" value="ECO:0007669"/>
    <property type="project" value="TreeGrafter"/>
</dbReference>
<evidence type="ECO:0000259" key="16">
    <source>
        <dbReference type="PROSITE" id="PS50188"/>
    </source>
</evidence>
<evidence type="ECO:0000256" key="13">
    <source>
        <dbReference type="ARBA" id="ARBA00023303"/>
    </source>
</evidence>
<dbReference type="Gene3D" id="2.60.120.920">
    <property type="match status" value="3"/>
</dbReference>
<feature type="domain" description="EF-hand" evidence="17">
    <location>
        <begin position="3763"/>
        <end position="3798"/>
    </location>
</feature>
<dbReference type="Gene3D" id="2.80.10.50">
    <property type="match status" value="2"/>
</dbReference>